<reference evidence="1 2" key="1">
    <citation type="submission" date="2019-05" db="EMBL/GenBank/DDBJ databases">
        <title>Mikania micrantha, genome provides insights into the molecular mechanism of rapid growth.</title>
        <authorList>
            <person name="Liu B."/>
        </authorList>
    </citation>
    <scope>NUCLEOTIDE SEQUENCE [LARGE SCALE GENOMIC DNA]</scope>
    <source>
        <strain evidence="1">NLD-2019</strain>
        <tissue evidence="1">Leaf</tissue>
    </source>
</reference>
<comment type="caution">
    <text evidence="1">The sequence shown here is derived from an EMBL/GenBank/DDBJ whole genome shotgun (WGS) entry which is preliminary data.</text>
</comment>
<dbReference type="InterPro" id="IPR002110">
    <property type="entry name" value="Ankyrin_rpt"/>
</dbReference>
<keyword evidence="2" id="KW-1185">Reference proteome</keyword>
<dbReference type="InterPro" id="IPR036770">
    <property type="entry name" value="Ankyrin_rpt-contain_sf"/>
</dbReference>
<evidence type="ECO:0000313" key="1">
    <source>
        <dbReference type="EMBL" id="KAD5961891.1"/>
    </source>
</evidence>
<dbReference type="Proteomes" id="UP000326396">
    <property type="component" value="Linkage Group LG14"/>
</dbReference>
<dbReference type="PANTHER" id="PTHR47303:SF1">
    <property type="entry name" value="NF-KAPPA-B INHIBITOR BETA"/>
    <property type="match status" value="1"/>
</dbReference>
<name>A0A5N6P8D8_9ASTR</name>
<gene>
    <name evidence="1" type="ORF">E3N88_13364</name>
</gene>
<dbReference type="EMBL" id="SZYD01000006">
    <property type="protein sequence ID" value="KAD5961891.1"/>
    <property type="molecule type" value="Genomic_DNA"/>
</dbReference>
<protein>
    <submittedName>
        <fullName evidence="1">Uncharacterized protein</fullName>
    </submittedName>
</protein>
<dbReference type="OrthoDB" id="1925304at2759"/>
<dbReference type="AlphaFoldDB" id="A0A5N6P8D8"/>
<accession>A0A5N6P8D8</accession>
<evidence type="ECO:0000313" key="2">
    <source>
        <dbReference type="Proteomes" id="UP000326396"/>
    </source>
</evidence>
<proteinExistence type="predicted"/>
<dbReference type="Pfam" id="PF12796">
    <property type="entry name" value="Ank_2"/>
    <property type="match status" value="1"/>
</dbReference>
<dbReference type="SUPFAM" id="SSF48403">
    <property type="entry name" value="Ankyrin repeat"/>
    <property type="match status" value="1"/>
</dbReference>
<organism evidence="1 2">
    <name type="scientific">Mikania micrantha</name>
    <name type="common">bitter vine</name>
    <dbReference type="NCBI Taxonomy" id="192012"/>
    <lineage>
        <taxon>Eukaryota</taxon>
        <taxon>Viridiplantae</taxon>
        <taxon>Streptophyta</taxon>
        <taxon>Embryophyta</taxon>
        <taxon>Tracheophyta</taxon>
        <taxon>Spermatophyta</taxon>
        <taxon>Magnoliopsida</taxon>
        <taxon>eudicotyledons</taxon>
        <taxon>Gunneridae</taxon>
        <taxon>Pentapetalae</taxon>
        <taxon>asterids</taxon>
        <taxon>campanulids</taxon>
        <taxon>Asterales</taxon>
        <taxon>Asteraceae</taxon>
        <taxon>Asteroideae</taxon>
        <taxon>Heliantheae alliance</taxon>
        <taxon>Eupatorieae</taxon>
        <taxon>Mikania</taxon>
    </lineage>
</organism>
<dbReference type="PANTHER" id="PTHR47303">
    <property type="match status" value="1"/>
</dbReference>
<dbReference type="Gene3D" id="1.25.40.20">
    <property type="entry name" value="Ankyrin repeat-containing domain"/>
    <property type="match status" value="1"/>
</dbReference>
<dbReference type="SMART" id="SM00248">
    <property type="entry name" value="ANK"/>
    <property type="match status" value="3"/>
</dbReference>
<sequence length="238" mass="26690">MSTMTSSLSPSLSKYPQPIYKEHDLHYIPKLNNYNVNYWKLVMSDYIEGNGLIAFIDGSITPPPDKINDKNEQLQGIENPDYTQWKQIDEQAAVEGNLKSLQEILLKEPNLVNAVITGAFETALIVACHRNLNSKFVEKLISLMSPQDLAMQNSFGKTAMFGAAVVGNVEAMKMMVDKNPNLPNITDIYNQLPIQSAAYAGQKHAVHYLLEVTGKEYLESRRKTFVHSLLVGGFYGEF</sequence>